<gene>
    <name evidence="1" type="ORF">BFAG_02015</name>
</gene>
<accession>A0ABN0BK78</accession>
<evidence type="ECO:0000313" key="2">
    <source>
        <dbReference type="Proteomes" id="UP000005101"/>
    </source>
</evidence>
<name>A0ABN0BK78_BACFG</name>
<proteinExistence type="predicted"/>
<protein>
    <submittedName>
        <fullName evidence="1">Uncharacterized protein</fullName>
    </submittedName>
</protein>
<evidence type="ECO:0000313" key="1">
    <source>
        <dbReference type="EMBL" id="EFR53320.1"/>
    </source>
</evidence>
<reference evidence="1 2" key="1">
    <citation type="submission" date="2008-12" db="EMBL/GenBank/DDBJ databases">
        <title>Annotation of Bacteroides fragilis strain 3_1_12.</title>
        <authorList>
            <consortium name="The Broad Institute Genome Sequencing Platform"/>
            <person name="Ward D."/>
            <person name="Young S.K."/>
            <person name="Kodira C.D."/>
            <person name="Zeng Q."/>
            <person name="Koehrsen M."/>
            <person name="Alvarado L."/>
            <person name="Berlin A."/>
            <person name="Borenstein D."/>
            <person name="Chen Z."/>
            <person name="Engels R."/>
            <person name="Freedman E."/>
            <person name="Gellesch M."/>
            <person name="Goldberg J."/>
            <person name="Griggs A."/>
            <person name="Gujja S."/>
            <person name="Heiman D."/>
            <person name="Hepburn T."/>
            <person name="Howarth C."/>
            <person name="Jen D."/>
            <person name="Larson L."/>
            <person name="Lewis B."/>
            <person name="Mehta T."/>
            <person name="Park D."/>
            <person name="Pearson M."/>
            <person name="Roberts A."/>
            <person name="Saif S."/>
            <person name="Shea T."/>
            <person name="Shenoy N."/>
            <person name="Sisk P."/>
            <person name="Stolte C."/>
            <person name="Sykes S."/>
            <person name="Walk T."/>
            <person name="White J."/>
            <person name="Yandava C."/>
            <person name="Allen-Vercoe E."/>
            <person name="Strauss J."/>
            <person name="Ambrose C."/>
            <person name="Lander E."/>
            <person name="Nusbaum C."/>
            <person name="Galagan J."/>
            <person name="Birren B."/>
        </authorList>
    </citation>
    <scope>NUCLEOTIDE SEQUENCE [LARGE SCALE GENOMIC DNA]</scope>
    <source>
        <strain evidence="1 2">3_1_12</strain>
    </source>
</reference>
<dbReference type="Proteomes" id="UP000005101">
    <property type="component" value="Unassembled WGS sequence"/>
</dbReference>
<keyword evidence="2" id="KW-1185">Reference proteome</keyword>
<sequence length="73" mass="8328">MLYGTLCYSVVNNDTSPIHAECFHAEVITVSTFLSHSLLFPQDSLSLSLKSRREMRHIETFFAERKVPNLINA</sequence>
<dbReference type="EMBL" id="EQ973213">
    <property type="protein sequence ID" value="EFR53320.1"/>
    <property type="molecule type" value="Genomic_DNA"/>
</dbReference>
<organism evidence="1 2">
    <name type="scientific">Bacteroides fragilis 3_1_12</name>
    <dbReference type="NCBI Taxonomy" id="457424"/>
    <lineage>
        <taxon>Bacteria</taxon>
        <taxon>Pseudomonadati</taxon>
        <taxon>Bacteroidota</taxon>
        <taxon>Bacteroidia</taxon>
        <taxon>Bacteroidales</taxon>
        <taxon>Bacteroidaceae</taxon>
        <taxon>Bacteroides</taxon>
    </lineage>
</organism>